<evidence type="ECO:0000313" key="2">
    <source>
        <dbReference type="Proteomes" id="UP000265520"/>
    </source>
</evidence>
<feature type="non-terminal residue" evidence="1">
    <location>
        <position position="1"/>
    </location>
</feature>
<accession>A0A392U2P6</accession>
<dbReference type="Proteomes" id="UP000265520">
    <property type="component" value="Unassembled WGS sequence"/>
</dbReference>
<feature type="non-terminal residue" evidence="1">
    <location>
        <position position="83"/>
    </location>
</feature>
<keyword evidence="2" id="KW-1185">Reference proteome</keyword>
<protein>
    <submittedName>
        <fullName evidence="1">Uncharacterized protein</fullName>
    </submittedName>
</protein>
<sequence>KNLGQRGTRGAIVPDDPLLRKEAEALRGQCHLGEEMKGVRSRGETKVHLESPHVARKDTREILRGDAPLGGTLHLLDTIADTL</sequence>
<dbReference type="EMBL" id="LXQA010722451">
    <property type="protein sequence ID" value="MCI67723.1"/>
    <property type="molecule type" value="Genomic_DNA"/>
</dbReference>
<dbReference type="AlphaFoldDB" id="A0A392U2P6"/>
<name>A0A392U2P6_9FABA</name>
<organism evidence="1 2">
    <name type="scientific">Trifolium medium</name>
    <dbReference type="NCBI Taxonomy" id="97028"/>
    <lineage>
        <taxon>Eukaryota</taxon>
        <taxon>Viridiplantae</taxon>
        <taxon>Streptophyta</taxon>
        <taxon>Embryophyta</taxon>
        <taxon>Tracheophyta</taxon>
        <taxon>Spermatophyta</taxon>
        <taxon>Magnoliopsida</taxon>
        <taxon>eudicotyledons</taxon>
        <taxon>Gunneridae</taxon>
        <taxon>Pentapetalae</taxon>
        <taxon>rosids</taxon>
        <taxon>fabids</taxon>
        <taxon>Fabales</taxon>
        <taxon>Fabaceae</taxon>
        <taxon>Papilionoideae</taxon>
        <taxon>50 kb inversion clade</taxon>
        <taxon>NPAAA clade</taxon>
        <taxon>Hologalegina</taxon>
        <taxon>IRL clade</taxon>
        <taxon>Trifolieae</taxon>
        <taxon>Trifolium</taxon>
    </lineage>
</organism>
<evidence type="ECO:0000313" key="1">
    <source>
        <dbReference type="EMBL" id="MCI67723.1"/>
    </source>
</evidence>
<reference evidence="1 2" key="1">
    <citation type="journal article" date="2018" name="Front. Plant Sci.">
        <title>Red Clover (Trifolium pratense) and Zigzag Clover (T. medium) - A Picture of Genomic Similarities and Differences.</title>
        <authorList>
            <person name="Dluhosova J."/>
            <person name="Istvanek J."/>
            <person name="Nedelnik J."/>
            <person name="Repkova J."/>
        </authorList>
    </citation>
    <scope>NUCLEOTIDE SEQUENCE [LARGE SCALE GENOMIC DNA]</scope>
    <source>
        <strain evidence="2">cv. 10/8</strain>
        <tissue evidence="1">Leaf</tissue>
    </source>
</reference>
<proteinExistence type="predicted"/>
<comment type="caution">
    <text evidence="1">The sequence shown here is derived from an EMBL/GenBank/DDBJ whole genome shotgun (WGS) entry which is preliminary data.</text>
</comment>